<keyword evidence="6" id="KW-1185">Reference proteome</keyword>
<proteinExistence type="predicted"/>
<dbReference type="PROSITE" id="PS00903">
    <property type="entry name" value="CYT_DCMP_DEAMINASES_1"/>
    <property type="match status" value="1"/>
</dbReference>
<evidence type="ECO:0000256" key="3">
    <source>
        <dbReference type="SAM" id="MobiDB-lite"/>
    </source>
</evidence>
<dbReference type="Pfam" id="PF00383">
    <property type="entry name" value="dCMP_cyt_deam_1"/>
    <property type="match status" value="1"/>
</dbReference>
<keyword evidence="1" id="KW-0479">Metal-binding</keyword>
<evidence type="ECO:0000259" key="4">
    <source>
        <dbReference type="PROSITE" id="PS51747"/>
    </source>
</evidence>
<dbReference type="InterPro" id="IPR016192">
    <property type="entry name" value="APOBEC/CMP_deaminase_Zn-bd"/>
</dbReference>
<dbReference type="Gene3D" id="3.40.140.10">
    <property type="entry name" value="Cytidine Deaminase, domain 2"/>
    <property type="match status" value="1"/>
</dbReference>
<sequence length="203" mass="21610">MNPQHNVITDAGPTASDTPRPAPAGPAGHLHPIPHEEHVMRPASNMPTDQARTHLLAAIDLAARARQHGNHPFGALLTDAAGNVLLTAENTVITEHDATGHAETNLVREASRTMTPDQLAEATLYTSTEPCAMCSGAIYWSGIRRVVYALAATELNVLAGVDPEEPLLDLPCRQIFEAGGNTVEVSGPYLYQEAAAVHLGYWG</sequence>
<dbReference type="PANTHER" id="PTHR11079:SF202">
    <property type="entry name" value="TRNA-SPECIFIC ADENOSINE DEAMINASE"/>
    <property type="match status" value="1"/>
</dbReference>
<comment type="caution">
    <text evidence="5">The sequence shown here is derived from an EMBL/GenBank/DDBJ whole genome shotgun (WGS) entry which is preliminary data.</text>
</comment>
<evidence type="ECO:0000256" key="1">
    <source>
        <dbReference type="ARBA" id="ARBA00022723"/>
    </source>
</evidence>
<dbReference type="PANTHER" id="PTHR11079">
    <property type="entry name" value="CYTOSINE DEAMINASE FAMILY MEMBER"/>
    <property type="match status" value="1"/>
</dbReference>
<dbReference type="InterPro" id="IPR016193">
    <property type="entry name" value="Cytidine_deaminase-like"/>
</dbReference>
<evidence type="ECO:0000256" key="2">
    <source>
        <dbReference type="ARBA" id="ARBA00022833"/>
    </source>
</evidence>
<feature type="domain" description="CMP/dCMP-type deaminase" evidence="4">
    <location>
        <begin position="49"/>
        <end position="162"/>
    </location>
</feature>
<evidence type="ECO:0000313" key="6">
    <source>
        <dbReference type="Proteomes" id="UP000613974"/>
    </source>
</evidence>
<dbReference type="InterPro" id="IPR002125">
    <property type="entry name" value="CMP_dCMP_dom"/>
</dbReference>
<organism evidence="5 6">
    <name type="scientific">Streptomyces nojiriensis</name>
    <dbReference type="NCBI Taxonomy" id="66374"/>
    <lineage>
        <taxon>Bacteria</taxon>
        <taxon>Bacillati</taxon>
        <taxon>Actinomycetota</taxon>
        <taxon>Actinomycetes</taxon>
        <taxon>Kitasatosporales</taxon>
        <taxon>Streptomycetaceae</taxon>
        <taxon>Streptomyces</taxon>
    </lineage>
</organism>
<feature type="region of interest" description="Disordered" evidence="3">
    <location>
        <begin position="1"/>
        <end position="34"/>
    </location>
</feature>
<protein>
    <recommendedName>
        <fullName evidence="4">CMP/dCMP-type deaminase domain-containing protein</fullName>
    </recommendedName>
</protein>
<reference evidence="6" key="1">
    <citation type="submission" date="2023-07" db="EMBL/GenBank/DDBJ databases">
        <title>Whole genome shotgun sequence of Streptomyces nojiriensis NBRC 13794.</title>
        <authorList>
            <person name="Komaki H."/>
            <person name="Tamura T."/>
        </authorList>
    </citation>
    <scope>NUCLEOTIDE SEQUENCE [LARGE SCALE GENOMIC DNA]</scope>
    <source>
        <strain evidence="6">NBRC 13794</strain>
    </source>
</reference>
<dbReference type="EMBL" id="BNEC01000005">
    <property type="protein sequence ID" value="GHI69511.1"/>
    <property type="molecule type" value="Genomic_DNA"/>
</dbReference>
<dbReference type="SUPFAM" id="SSF53927">
    <property type="entry name" value="Cytidine deaminase-like"/>
    <property type="match status" value="1"/>
</dbReference>
<evidence type="ECO:0000313" key="5">
    <source>
        <dbReference type="EMBL" id="GHI69511.1"/>
    </source>
</evidence>
<dbReference type="Proteomes" id="UP000613974">
    <property type="component" value="Unassembled WGS sequence"/>
</dbReference>
<gene>
    <name evidence="5" type="ORF">Snoj_34290</name>
</gene>
<keyword evidence="2" id="KW-0862">Zinc</keyword>
<accession>A0ABQ3SN06</accession>
<name>A0ABQ3SN06_9ACTN</name>
<dbReference type="PROSITE" id="PS51747">
    <property type="entry name" value="CYT_DCMP_DEAMINASES_2"/>
    <property type="match status" value="1"/>
</dbReference>
<dbReference type="CDD" id="cd01285">
    <property type="entry name" value="nucleoside_deaminase"/>
    <property type="match status" value="1"/>
</dbReference>